<dbReference type="UniPathway" id="UPA00658"/>
<protein>
    <recommendedName>
        <fullName evidence="8">Cytochrome b5 heme-binding domain-containing protein</fullName>
    </recommendedName>
</protein>
<evidence type="ECO:0000256" key="4">
    <source>
        <dbReference type="ARBA" id="ARBA00023098"/>
    </source>
</evidence>
<name>A0A8C3CA62_CAIMO</name>
<comment type="pathway">
    <text evidence="1">Lipid metabolism; polyunsaturated fatty acid biosynthesis.</text>
</comment>
<dbReference type="InterPro" id="IPR012171">
    <property type="entry name" value="Fatty_acid_desaturase"/>
</dbReference>
<dbReference type="GO" id="GO:0016020">
    <property type="term" value="C:membrane"/>
    <property type="evidence" value="ECO:0007669"/>
    <property type="project" value="TreeGrafter"/>
</dbReference>
<feature type="domain" description="Cytochrome b5 heme-binding" evidence="8">
    <location>
        <begin position="138"/>
        <end position="219"/>
    </location>
</feature>
<reference evidence="9" key="1">
    <citation type="submission" date="2018-09" db="EMBL/GenBank/DDBJ databases">
        <title>Common duck and Muscovy duck high density SNP chip.</title>
        <authorList>
            <person name="Vignal A."/>
            <person name="Thebault N."/>
            <person name="Warren W.C."/>
        </authorList>
    </citation>
    <scope>NUCLEOTIDE SEQUENCE [LARGE SCALE GENOMIC DNA]</scope>
</reference>
<feature type="transmembrane region" description="Helical" evidence="7">
    <location>
        <begin position="432"/>
        <end position="451"/>
    </location>
</feature>
<keyword evidence="3" id="KW-0276">Fatty acid metabolism</keyword>
<dbReference type="PROSITE" id="PS50255">
    <property type="entry name" value="CYTOCHROME_B5_2"/>
    <property type="match status" value="1"/>
</dbReference>
<dbReference type="GO" id="GO:0006636">
    <property type="term" value="P:unsaturated fatty acid biosynthetic process"/>
    <property type="evidence" value="ECO:0007669"/>
    <property type="project" value="UniProtKB-UniPathway"/>
</dbReference>
<proteinExistence type="predicted"/>
<reference evidence="9" key="3">
    <citation type="submission" date="2025-09" db="UniProtKB">
        <authorList>
            <consortium name="Ensembl"/>
        </authorList>
    </citation>
    <scope>IDENTIFICATION</scope>
</reference>
<keyword evidence="4" id="KW-0443">Lipid metabolism</keyword>
<keyword evidence="7" id="KW-0812">Transmembrane</keyword>
<evidence type="ECO:0000256" key="3">
    <source>
        <dbReference type="ARBA" id="ARBA00022832"/>
    </source>
</evidence>
<dbReference type="AlphaFoldDB" id="A0A8C3CA62"/>
<dbReference type="Pfam" id="PF00487">
    <property type="entry name" value="FA_desaturase"/>
    <property type="match status" value="1"/>
</dbReference>
<dbReference type="InterPro" id="IPR036400">
    <property type="entry name" value="Cyt_B5-like_heme/steroid_sf"/>
</dbReference>
<evidence type="ECO:0000256" key="2">
    <source>
        <dbReference type="ARBA" id="ARBA00022516"/>
    </source>
</evidence>
<dbReference type="Ensembl" id="ENSCMMT00000020056.1">
    <property type="protein sequence ID" value="ENSCMMP00000018261.1"/>
    <property type="gene ID" value="ENSCMMG00000011562.1"/>
</dbReference>
<keyword evidence="10" id="KW-1185">Reference proteome</keyword>
<feature type="transmembrane region" description="Helical" evidence="7">
    <location>
        <begin position="285"/>
        <end position="302"/>
    </location>
</feature>
<evidence type="ECO:0000313" key="10">
    <source>
        <dbReference type="Proteomes" id="UP000694556"/>
    </source>
</evidence>
<dbReference type="InterPro" id="IPR001199">
    <property type="entry name" value="Cyt_B5-like_heme/steroid-bd"/>
</dbReference>
<organism evidence="9 10">
    <name type="scientific">Cairina moschata</name>
    <name type="common">Muscovy duck</name>
    <dbReference type="NCBI Taxonomy" id="8855"/>
    <lineage>
        <taxon>Eukaryota</taxon>
        <taxon>Metazoa</taxon>
        <taxon>Chordata</taxon>
        <taxon>Craniata</taxon>
        <taxon>Vertebrata</taxon>
        <taxon>Euteleostomi</taxon>
        <taxon>Archelosauria</taxon>
        <taxon>Archosauria</taxon>
        <taxon>Dinosauria</taxon>
        <taxon>Saurischia</taxon>
        <taxon>Theropoda</taxon>
        <taxon>Coelurosauria</taxon>
        <taxon>Aves</taxon>
        <taxon>Neognathae</taxon>
        <taxon>Galloanserae</taxon>
        <taxon>Anseriformes</taxon>
        <taxon>Anatidae</taxon>
        <taxon>Anatinae</taxon>
        <taxon>Cairina</taxon>
    </lineage>
</organism>
<evidence type="ECO:0000259" key="8">
    <source>
        <dbReference type="PROSITE" id="PS50255"/>
    </source>
</evidence>
<evidence type="ECO:0000256" key="7">
    <source>
        <dbReference type="SAM" id="Phobius"/>
    </source>
</evidence>
<dbReference type="Gene3D" id="3.10.120.10">
    <property type="entry name" value="Cytochrome b5-like heme/steroid binding domain"/>
    <property type="match status" value="1"/>
</dbReference>
<dbReference type="Proteomes" id="UP000694556">
    <property type="component" value="Chromosome 5"/>
</dbReference>
<dbReference type="PRINTS" id="PR00363">
    <property type="entry name" value="CYTOCHROMEB5"/>
</dbReference>
<dbReference type="SUPFAM" id="SSF55856">
    <property type="entry name" value="Cytochrome b5-like heme/steroid binding domain"/>
    <property type="match status" value="1"/>
</dbReference>
<feature type="region of interest" description="Disordered" evidence="6">
    <location>
        <begin position="51"/>
        <end position="139"/>
    </location>
</feature>
<dbReference type="GO" id="GO:0016717">
    <property type="term" value="F:oxidoreductase activity, acting on paired donors, with oxidation of a pair of donors resulting in the reduction of molecular oxygen to two molecules of water"/>
    <property type="evidence" value="ECO:0007669"/>
    <property type="project" value="TreeGrafter"/>
</dbReference>
<dbReference type="SMART" id="SM01117">
    <property type="entry name" value="Cyt-b5"/>
    <property type="match status" value="1"/>
</dbReference>
<dbReference type="PANTHER" id="PTHR19353">
    <property type="entry name" value="FATTY ACID DESATURASE 2"/>
    <property type="match status" value="1"/>
</dbReference>
<feature type="compositionally biased region" description="Gly residues" evidence="6">
    <location>
        <begin position="99"/>
        <end position="112"/>
    </location>
</feature>
<evidence type="ECO:0000313" key="9">
    <source>
        <dbReference type="Ensembl" id="ENSCMMP00000018261.1"/>
    </source>
</evidence>
<dbReference type="CDD" id="cd03506">
    <property type="entry name" value="Delta6-FADS-like"/>
    <property type="match status" value="1"/>
</dbReference>
<keyword evidence="2" id="KW-0444">Lipid biosynthesis</keyword>
<feature type="transmembrane region" description="Helical" evidence="7">
    <location>
        <begin position="390"/>
        <end position="412"/>
    </location>
</feature>
<keyword evidence="7" id="KW-0472">Membrane</keyword>
<dbReference type="InterPro" id="IPR005804">
    <property type="entry name" value="FA_desaturase_dom"/>
</dbReference>
<evidence type="ECO:0000256" key="1">
    <source>
        <dbReference type="ARBA" id="ARBA00005105"/>
    </source>
</evidence>
<sequence length="569" mass="65147">MLYFMLHRIYSELFFPQLQQQHDEVAPGLFEAPCRQLAAVLGSFSPIPGLPTAAPGRSPRCLRGGQSPRGAGCEKGRAQGERGPMSAEEGGASPRRQPMGGGLAGRGEGRGAGRAQAGPEPEPRSRLKMEAPGPAPAPRRFTWEEIAQRSARGPPPQERWLVIDRKVYDISRFHRRHPGGSRVISHYAGQDATDPFIAFHPDKALVRKYMSPLLIGELAPDQPSFEPSKNKKLVEDFRELRAAVEKMGLLKPNRTFFMLHLCHILLLDVAAWLTIWYFGSSTVPFLISAVLLGTVQAQAGWLQHDFGHLSVFSESRWNHLVHKFVIGHLKGAPASWWNHLHFQHHAKPNCFRKDPDVNMHPLFFALGKTLSVELGVQKKKFMPYNHQHKYFFIIGPPALVPLYFQWYIFYFVVQRKQWVDLAWMLTFYIRFFLTYLPLLGVKGILGLHLLVRFIESNWFVWVTQMNHIPMHIDYDKNVDWFSTQLQATCNVHQSLFNDWFSGHLNFQIEHHLFPTMPRHNYWKVAPLVKSLCAKHGIEYHCKPLLTAFADIVHSLKDSGELWLDAYLHK</sequence>
<dbReference type="Pfam" id="PF00173">
    <property type="entry name" value="Cyt-b5"/>
    <property type="match status" value="1"/>
</dbReference>
<feature type="transmembrane region" description="Helical" evidence="7">
    <location>
        <begin position="256"/>
        <end position="279"/>
    </location>
</feature>
<reference evidence="9" key="2">
    <citation type="submission" date="2025-08" db="UniProtKB">
        <authorList>
            <consortium name="Ensembl"/>
        </authorList>
    </citation>
    <scope>IDENTIFICATION</scope>
</reference>
<accession>A0A8C3CA62</accession>
<keyword evidence="5" id="KW-0275">Fatty acid biosynthesis</keyword>
<dbReference type="PANTHER" id="PTHR19353:SF57">
    <property type="entry name" value="ACYL-COA (8-3)-DESATURASE"/>
    <property type="match status" value="1"/>
</dbReference>
<evidence type="ECO:0000256" key="6">
    <source>
        <dbReference type="SAM" id="MobiDB-lite"/>
    </source>
</evidence>
<evidence type="ECO:0000256" key="5">
    <source>
        <dbReference type="ARBA" id="ARBA00023160"/>
    </source>
</evidence>
<keyword evidence="7" id="KW-1133">Transmembrane helix</keyword>